<keyword evidence="1" id="KW-0472">Membrane</keyword>
<feature type="transmembrane region" description="Helical" evidence="1">
    <location>
        <begin position="12"/>
        <end position="30"/>
    </location>
</feature>
<accession>S7WLF2</accession>
<evidence type="ECO:0000313" key="3">
    <source>
        <dbReference type="Proteomes" id="UP000018420"/>
    </source>
</evidence>
<evidence type="ECO:0000313" key="2">
    <source>
        <dbReference type="EMBL" id="EPR82642.1"/>
    </source>
</evidence>
<dbReference type="AlphaFoldDB" id="S7WLF2"/>
<keyword evidence="1" id="KW-0812">Transmembrane</keyword>
<name>S7WLF2_ACIJU</name>
<keyword evidence="1" id="KW-1133">Transmembrane helix</keyword>
<reference evidence="2 3" key="1">
    <citation type="submission" date="2013-05" db="EMBL/GenBank/DDBJ databases">
        <title>Genome assembly of Acinetobacter junii MTCC 11364.</title>
        <authorList>
            <person name="Khatri I."/>
            <person name="Singh N.K."/>
            <person name="Subramanian S."/>
            <person name="Mayilraj S."/>
        </authorList>
    </citation>
    <scope>NUCLEOTIDE SEQUENCE [LARGE SCALE GENOMIC DNA]</scope>
    <source>
        <strain evidence="2 3">MTCC 11364</strain>
    </source>
</reference>
<organism evidence="2 3">
    <name type="scientific">Acinetobacter junii CIP 107470 = MTCC 11364</name>
    <dbReference type="NCBI Taxonomy" id="1217666"/>
    <lineage>
        <taxon>Bacteria</taxon>
        <taxon>Pseudomonadati</taxon>
        <taxon>Pseudomonadota</taxon>
        <taxon>Gammaproteobacteria</taxon>
        <taxon>Moraxellales</taxon>
        <taxon>Moraxellaceae</taxon>
        <taxon>Acinetobacter</taxon>
    </lineage>
</organism>
<evidence type="ECO:0000256" key="1">
    <source>
        <dbReference type="SAM" id="Phobius"/>
    </source>
</evidence>
<protein>
    <submittedName>
        <fullName evidence="2">Uncharacterized protein</fullName>
    </submittedName>
</protein>
<dbReference type="EMBL" id="ASYZ01000142">
    <property type="protein sequence ID" value="EPR82642.1"/>
    <property type="molecule type" value="Genomic_DNA"/>
</dbReference>
<comment type="caution">
    <text evidence="2">The sequence shown here is derived from an EMBL/GenBank/DDBJ whole genome shotgun (WGS) entry which is preliminary data.</text>
</comment>
<dbReference type="Proteomes" id="UP000018420">
    <property type="component" value="Unassembled WGS sequence"/>
</dbReference>
<sequence>MLNINQTRSIRYASVKFFIGFIAFFSRIATLDLDHYANK</sequence>
<dbReference type="PATRIC" id="fig|1330047.3.peg.2504"/>
<proteinExistence type="predicted"/>
<gene>
    <name evidence="2" type="ORF">L292_0673</name>
</gene>